<evidence type="ECO:0000313" key="2">
    <source>
        <dbReference type="EMBL" id="KAE8386045.1"/>
    </source>
</evidence>
<dbReference type="Proteomes" id="UP000326877">
    <property type="component" value="Unassembled WGS sequence"/>
</dbReference>
<organism evidence="2">
    <name type="scientific">Petromyces alliaceus</name>
    <name type="common">Aspergillus alliaceus</name>
    <dbReference type="NCBI Taxonomy" id="209559"/>
    <lineage>
        <taxon>Eukaryota</taxon>
        <taxon>Fungi</taxon>
        <taxon>Dikarya</taxon>
        <taxon>Ascomycota</taxon>
        <taxon>Pezizomycotina</taxon>
        <taxon>Eurotiomycetes</taxon>
        <taxon>Eurotiomycetidae</taxon>
        <taxon>Eurotiales</taxon>
        <taxon>Aspergillaceae</taxon>
        <taxon>Aspergillus</taxon>
        <taxon>Aspergillus subgen. Circumdati</taxon>
    </lineage>
</organism>
<keyword evidence="1" id="KW-0812">Transmembrane</keyword>
<protein>
    <submittedName>
        <fullName evidence="2">Uncharacterized protein</fullName>
    </submittedName>
</protein>
<proteinExistence type="predicted"/>
<dbReference type="OrthoDB" id="4501789at2759"/>
<reference evidence="2" key="1">
    <citation type="submission" date="2019-04" db="EMBL/GenBank/DDBJ databases">
        <title>Friends and foes A comparative genomics studyof 23 Aspergillus species from section Flavi.</title>
        <authorList>
            <consortium name="DOE Joint Genome Institute"/>
            <person name="Kjaerbolling I."/>
            <person name="Vesth T."/>
            <person name="Frisvad J.C."/>
            <person name="Nybo J.L."/>
            <person name="Theobald S."/>
            <person name="Kildgaard S."/>
            <person name="Isbrandt T."/>
            <person name="Kuo A."/>
            <person name="Sato A."/>
            <person name="Lyhne E.K."/>
            <person name="Kogle M.E."/>
            <person name="Wiebenga A."/>
            <person name="Kun R.S."/>
            <person name="Lubbers R.J."/>
            <person name="Makela M.R."/>
            <person name="Barry K."/>
            <person name="Chovatia M."/>
            <person name="Clum A."/>
            <person name="Daum C."/>
            <person name="Haridas S."/>
            <person name="He G."/>
            <person name="LaButti K."/>
            <person name="Lipzen A."/>
            <person name="Mondo S."/>
            <person name="Riley R."/>
            <person name="Salamov A."/>
            <person name="Simmons B.A."/>
            <person name="Magnuson J.K."/>
            <person name="Henrissat B."/>
            <person name="Mortensen U.H."/>
            <person name="Larsen T.O."/>
            <person name="Devries R.P."/>
            <person name="Grigoriev I.V."/>
            <person name="Machida M."/>
            <person name="Baker S.E."/>
            <person name="Andersen M.R."/>
        </authorList>
    </citation>
    <scope>NUCLEOTIDE SEQUENCE [LARGE SCALE GENOMIC DNA]</scope>
    <source>
        <strain evidence="2">IBT 14317</strain>
    </source>
</reference>
<evidence type="ECO:0000256" key="1">
    <source>
        <dbReference type="SAM" id="Phobius"/>
    </source>
</evidence>
<keyword evidence="1" id="KW-1133">Transmembrane helix</keyword>
<sequence>MRFSHPKALERPCFSSRWDWQLLFPSQRRPRLSCLCSWKEVSSRYMDGLEKHDACSTIDHVIDKIGTSTDILAYFSSGYYSTLRVCKRMGGSNCYDAALAIGSIFISIAYIVSLATSAYSSNKRDSTRSLAGYLESALRAEGEIFDSIDDMSHTLQARDDSADGQIEIASVRN</sequence>
<gene>
    <name evidence="2" type="ORF">BDV23DRAFT_187687</name>
</gene>
<feature type="transmembrane region" description="Helical" evidence="1">
    <location>
        <begin position="97"/>
        <end position="119"/>
    </location>
</feature>
<dbReference type="EMBL" id="ML735320">
    <property type="protein sequence ID" value="KAE8386045.1"/>
    <property type="molecule type" value="Genomic_DNA"/>
</dbReference>
<name>A0A5N7BW25_PETAA</name>
<keyword evidence="1" id="KW-0472">Membrane</keyword>
<dbReference type="AlphaFoldDB" id="A0A5N7BW25"/>
<accession>A0A5N7BW25</accession>